<dbReference type="Gramene" id="Bo7g115650.1">
    <property type="protein sequence ID" value="Bo7g115650.1"/>
    <property type="gene ID" value="Bo7g115650"/>
</dbReference>
<dbReference type="AlphaFoldDB" id="A0A0D3DHB7"/>
<evidence type="ECO:0000313" key="1">
    <source>
        <dbReference type="EnsemblPlants" id="Bo7g115650.1"/>
    </source>
</evidence>
<reference evidence="1 2" key="1">
    <citation type="journal article" date="2014" name="Genome Biol.">
        <title>Transcriptome and methylome profiling reveals relics of genome dominance in the mesopolyploid Brassica oleracea.</title>
        <authorList>
            <person name="Parkin I.A."/>
            <person name="Koh C."/>
            <person name="Tang H."/>
            <person name="Robinson S.J."/>
            <person name="Kagale S."/>
            <person name="Clarke W.E."/>
            <person name="Town C.D."/>
            <person name="Nixon J."/>
            <person name="Krishnakumar V."/>
            <person name="Bidwell S.L."/>
            <person name="Denoeud F."/>
            <person name="Belcram H."/>
            <person name="Links M.G."/>
            <person name="Just J."/>
            <person name="Clarke C."/>
            <person name="Bender T."/>
            <person name="Huebert T."/>
            <person name="Mason A.S."/>
            <person name="Pires J.C."/>
            <person name="Barker G."/>
            <person name="Moore J."/>
            <person name="Walley P.G."/>
            <person name="Manoli S."/>
            <person name="Batley J."/>
            <person name="Edwards D."/>
            <person name="Nelson M.N."/>
            <person name="Wang X."/>
            <person name="Paterson A.H."/>
            <person name="King G."/>
            <person name="Bancroft I."/>
            <person name="Chalhoub B."/>
            <person name="Sharpe A.G."/>
        </authorList>
    </citation>
    <scope>NUCLEOTIDE SEQUENCE</scope>
    <source>
        <strain evidence="1 2">cv. TO1000</strain>
    </source>
</reference>
<keyword evidence="2" id="KW-1185">Reference proteome</keyword>
<accession>A0A0D3DHB7</accession>
<dbReference type="HOGENOM" id="CLU_183259_0_0_1"/>
<dbReference type="Proteomes" id="UP000032141">
    <property type="component" value="Chromosome C7"/>
</dbReference>
<protein>
    <submittedName>
        <fullName evidence="1">Uncharacterized protein</fullName>
    </submittedName>
</protein>
<sequence length="86" mass="9632">MAITVKTLVSFVLTIFLFISFIDCRTLTAETLSTTLNSPGYGIGGESCFGGFWPCKEDILFGCVRYCNKYKYKFGRCTDIEGCCCY</sequence>
<reference evidence="1" key="2">
    <citation type="submission" date="2015-03" db="UniProtKB">
        <authorList>
            <consortium name="EnsemblPlants"/>
        </authorList>
    </citation>
    <scope>IDENTIFICATION</scope>
</reference>
<evidence type="ECO:0000313" key="2">
    <source>
        <dbReference type="Proteomes" id="UP000032141"/>
    </source>
</evidence>
<dbReference type="EnsemblPlants" id="Bo7g115650.1">
    <property type="protein sequence ID" value="Bo7g115650.1"/>
    <property type="gene ID" value="Bo7g115650"/>
</dbReference>
<name>A0A0D3DHB7_BRAOL</name>
<organism evidence="1 2">
    <name type="scientific">Brassica oleracea var. oleracea</name>
    <dbReference type="NCBI Taxonomy" id="109376"/>
    <lineage>
        <taxon>Eukaryota</taxon>
        <taxon>Viridiplantae</taxon>
        <taxon>Streptophyta</taxon>
        <taxon>Embryophyta</taxon>
        <taxon>Tracheophyta</taxon>
        <taxon>Spermatophyta</taxon>
        <taxon>Magnoliopsida</taxon>
        <taxon>eudicotyledons</taxon>
        <taxon>Gunneridae</taxon>
        <taxon>Pentapetalae</taxon>
        <taxon>rosids</taxon>
        <taxon>malvids</taxon>
        <taxon>Brassicales</taxon>
        <taxon>Brassicaceae</taxon>
        <taxon>Brassiceae</taxon>
        <taxon>Brassica</taxon>
    </lineage>
</organism>
<proteinExistence type="predicted"/>